<sequence>MYELKRYFYSCRIEPPYPYWSVFCDGNELIVPISTLMQDNINILFDMLLNSFQNTTVTLNSEYLLMMRVNDQAIISRIYDKNRDDYDIVIEKSRKHFLSVEYTHPEMSSRIVLDLDPSLYLVGNEVFTAGFVQRCLEYQSENYVFDDNYVLDIMDSKIKMLTLKKGEYIIIGKTEYEKRV</sequence>
<protein>
    <submittedName>
        <fullName evidence="1">Uncharacterized protein</fullName>
    </submittedName>
</protein>
<dbReference type="EMBL" id="MN739011">
    <property type="protein sequence ID" value="QHT34919.1"/>
    <property type="molecule type" value="Genomic_DNA"/>
</dbReference>
<name>A0A6C0F2Z9_9ZZZZ</name>
<reference evidence="1" key="1">
    <citation type="journal article" date="2020" name="Nature">
        <title>Giant virus diversity and host interactions through global metagenomics.</title>
        <authorList>
            <person name="Schulz F."/>
            <person name="Roux S."/>
            <person name="Paez-Espino D."/>
            <person name="Jungbluth S."/>
            <person name="Walsh D.A."/>
            <person name="Denef V.J."/>
            <person name="McMahon K.D."/>
            <person name="Konstantinidis K.T."/>
            <person name="Eloe-Fadrosh E.A."/>
            <person name="Kyrpides N.C."/>
            <person name="Woyke T."/>
        </authorList>
    </citation>
    <scope>NUCLEOTIDE SEQUENCE</scope>
    <source>
        <strain evidence="1">GVMAG-M-3300009180-1</strain>
    </source>
</reference>
<proteinExistence type="predicted"/>
<dbReference type="AlphaFoldDB" id="A0A6C0F2Z9"/>
<evidence type="ECO:0000313" key="1">
    <source>
        <dbReference type="EMBL" id="QHT34919.1"/>
    </source>
</evidence>
<organism evidence="1">
    <name type="scientific">viral metagenome</name>
    <dbReference type="NCBI Taxonomy" id="1070528"/>
    <lineage>
        <taxon>unclassified sequences</taxon>
        <taxon>metagenomes</taxon>
        <taxon>organismal metagenomes</taxon>
    </lineage>
</organism>
<accession>A0A6C0F2Z9</accession>